<name>A0ABR1MSD2_9PEZI</name>
<proteinExistence type="predicted"/>
<evidence type="ECO:0000313" key="2">
    <source>
        <dbReference type="Proteomes" id="UP001367316"/>
    </source>
</evidence>
<sequence length="244" mass="27208">MAYSAISALPIEKLKLLHKKKLVGNTEMLKNVLDKYAFSDKVIGKLTVAAAVASSSSSSKCVVSLGVEAPGVDTVVETFIIIDPTPPIHFYDLHGLYQALVHSLMRFFHMPPIVRFLLSYFTEIFPLLPPRRPDAGRLATHQSKATPWRLFSPLRSETLANTHNPSAQFPGFRPYPLYLLATYCPAPRNRRTLCTQSEVEEFFHPAVTRPSRTPSQPSRPSLHSSSSARAFCAALCYILPRNKI</sequence>
<organism evidence="1 2">
    <name type="scientific">Phyllosticta paracitricarpa</name>
    <dbReference type="NCBI Taxonomy" id="2016321"/>
    <lineage>
        <taxon>Eukaryota</taxon>
        <taxon>Fungi</taxon>
        <taxon>Dikarya</taxon>
        <taxon>Ascomycota</taxon>
        <taxon>Pezizomycotina</taxon>
        <taxon>Dothideomycetes</taxon>
        <taxon>Dothideomycetes incertae sedis</taxon>
        <taxon>Botryosphaeriales</taxon>
        <taxon>Phyllostictaceae</taxon>
        <taxon>Phyllosticta</taxon>
    </lineage>
</organism>
<keyword evidence="2" id="KW-1185">Reference proteome</keyword>
<gene>
    <name evidence="1" type="ORF">JOL62DRAFT_616750</name>
</gene>
<accession>A0ABR1MSD2</accession>
<comment type="caution">
    <text evidence="1">The sequence shown here is derived from an EMBL/GenBank/DDBJ whole genome shotgun (WGS) entry which is preliminary data.</text>
</comment>
<dbReference type="Proteomes" id="UP001367316">
    <property type="component" value="Unassembled WGS sequence"/>
</dbReference>
<dbReference type="EMBL" id="JBBPBF010000066">
    <property type="protein sequence ID" value="KAK7605810.1"/>
    <property type="molecule type" value="Genomic_DNA"/>
</dbReference>
<reference evidence="1 2" key="1">
    <citation type="submission" date="2024-04" db="EMBL/GenBank/DDBJ databases">
        <title>Phyllosticta paracitricarpa is synonymous to the EU quarantine fungus P. citricarpa based on phylogenomic analyses.</title>
        <authorList>
            <consortium name="Lawrence Berkeley National Laboratory"/>
            <person name="Van ingen-buijs V.A."/>
            <person name="Van westerhoven A.C."/>
            <person name="Haridas S."/>
            <person name="Skiadas P."/>
            <person name="Martin F."/>
            <person name="Groenewald J.Z."/>
            <person name="Crous P.W."/>
            <person name="Seidl M.F."/>
        </authorList>
    </citation>
    <scope>NUCLEOTIDE SEQUENCE [LARGE SCALE GENOMIC DNA]</scope>
    <source>
        <strain evidence="1 2">CBS 141358</strain>
    </source>
</reference>
<evidence type="ECO:0000313" key="1">
    <source>
        <dbReference type="EMBL" id="KAK7605810.1"/>
    </source>
</evidence>
<protein>
    <submittedName>
        <fullName evidence="1">Uncharacterized protein</fullName>
    </submittedName>
</protein>